<keyword evidence="3" id="KW-1185">Reference proteome</keyword>
<dbReference type="Proteomes" id="UP000501408">
    <property type="component" value="Chromosome 1"/>
</dbReference>
<keyword evidence="1" id="KW-0812">Transmembrane</keyword>
<keyword evidence="1" id="KW-0472">Membrane</keyword>
<organism evidence="2 3">
    <name type="scientific">Salinivibrio costicola</name>
    <name type="common">Vibrio costicola</name>
    <dbReference type="NCBI Taxonomy" id="51367"/>
    <lineage>
        <taxon>Bacteria</taxon>
        <taxon>Pseudomonadati</taxon>
        <taxon>Pseudomonadota</taxon>
        <taxon>Gammaproteobacteria</taxon>
        <taxon>Vibrionales</taxon>
        <taxon>Vibrionaceae</taxon>
        <taxon>Salinivibrio</taxon>
    </lineage>
</organism>
<name>A0ABX6K405_SALCS</name>
<evidence type="ECO:0000256" key="1">
    <source>
        <dbReference type="SAM" id="Phobius"/>
    </source>
</evidence>
<evidence type="ECO:0000313" key="3">
    <source>
        <dbReference type="Proteomes" id="UP000501408"/>
    </source>
</evidence>
<keyword evidence="1" id="KW-1133">Transmembrane helix</keyword>
<dbReference type="EMBL" id="CP050266">
    <property type="protein sequence ID" value="QIR06281.1"/>
    <property type="molecule type" value="Genomic_DNA"/>
</dbReference>
<reference evidence="2 3" key="1">
    <citation type="submission" date="2020-03" db="EMBL/GenBank/DDBJ databases">
        <title>Genome mining reveals the biosynthetic pathways of PHA and ectoines of the halophilic strain Salinivibrio costicola M318 isolated from fermented shrimp paste.</title>
        <authorList>
            <person name="Doan T.V."/>
            <person name="Tran L.T."/>
            <person name="Trieu T.A."/>
            <person name="Nguyen Q.V."/>
            <person name="Quach T.N."/>
            <person name="Phi T.Q."/>
            <person name="Kumar S."/>
        </authorList>
    </citation>
    <scope>NUCLEOTIDE SEQUENCE [LARGE SCALE GENOMIC DNA]</scope>
    <source>
        <strain evidence="2 3">M318</strain>
    </source>
</reference>
<feature type="transmembrane region" description="Helical" evidence="1">
    <location>
        <begin position="6"/>
        <end position="32"/>
    </location>
</feature>
<dbReference type="RefSeq" id="WP_167314486.1">
    <property type="nucleotide sequence ID" value="NZ_CP050266.1"/>
</dbReference>
<protein>
    <submittedName>
        <fullName evidence="2">Uncharacterized protein</fullName>
    </submittedName>
</protein>
<proteinExistence type="predicted"/>
<evidence type="ECO:0000313" key="2">
    <source>
        <dbReference type="EMBL" id="QIR06281.1"/>
    </source>
</evidence>
<accession>A0ABX6K405</accession>
<sequence length="223" mass="25882">MTELEITYWSMIGTWFTGIATFSAVVVSLYLASSSRKTRLQLRLTQHNYGSVELSVLNRGQVYAEIERVTLAIRASVFNGFTRNEESHLDLIENAFISEETNRSLLPSSPSLTFSIELESLYFDYHFFIPYQNGVLEKPFKMPTCYVCLQLKSGESHYKEVPESFYLGYKNAVGGKYDCQMFAMCTEPDKHFMYRTSTELYEQQQDILNQYSNARKNYHMLLC</sequence>
<gene>
    <name evidence="2" type="ORF">HBA18_07765</name>
</gene>